<keyword evidence="3" id="KW-0808">Transferase</keyword>
<name>A0ABR4B417_9LECA</name>
<dbReference type="Gene3D" id="3.30.70.250">
    <property type="entry name" value="Malonyl-CoA ACP transacylase, ACP-binding"/>
    <property type="match status" value="1"/>
</dbReference>
<dbReference type="PROSITE" id="PS00012">
    <property type="entry name" value="PHOSPHOPANTETHEINE"/>
    <property type="match status" value="1"/>
</dbReference>
<evidence type="ECO:0000256" key="3">
    <source>
        <dbReference type="ARBA" id="ARBA00022679"/>
    </source>
</evidence>
<dbReference type="Gene3D" id="3.40.366.10">
    <property type="entry name" value="Malonyl-Coenzyme A Acyl Carrier Protein, domain 2"/>
    <property type="match status" value="1"/>
</dbReference>
<dbReference type="Pfam" id="PF00550">
    <property type="entry name" value="PP-binding"/>
    <property type="match status" value="1"/>
</dbReference>
<dbReference type="SUPFAM" id="SSF52151">
    <property type="entry name" value="FabD/lysophospholipase-like"/>
    <property type="match status" value="1"/>
</dbReference>
<dbReference type="PROSITE" id="PS52004">
    <property type="entry name" value="KS3_2"/>
    <property type="match status" value="1"/>
</dbReference>
<dbReference type="SUPFAM" id="SSF55048">
    <property type="entry name" value="Probable ACP-binding domain of malonyl-CoA ACP transacylase"/>
    <property type="match status" value="1"/>
</dbReference>
<feature type="compositionally biased region" description="Low complexity" evidence="5">
    <location>
        <begin position="937"/>
        <end position="965"/>
    </location>
</feature>
<dbReference type="InterPro" id="IPR006162">
    <property type="entry name" value="Ppantetheine_attach_site"/>
</dbReference>
<dbReference type="EMBL" id="JBHFEH010000028">
    <property type="protein sequence ID" value="KAL2052335.1"/>
    <property type="molecule type" value="Genomic_DNA"/>
</dbReference>
<dbReference type="SUPFAM" id="SSF53901">
    <property type="entry name" value="Thiolase-like"/>
    <property type="match status" value="1"/>
</dbReference>
<evidence type="ECO:0000256" key="5">
    <source>
        <dbReference type="SAM" id="MobiDB-lite"/>
    </source>
</evidence>
<organism evidence="8 9">
    <name type="scientific">Lepraria finkii</name>
    <dbReference type="NCBI Taxonomy" id="1340010"/>
    <lineage>
        <taxon>Eukaryota</taxon>
        <taxon>Fungi</taxon>
        <taxon>Dikarya</taxon>
        <taxon>Ascomycota</taxon>
        <taxon>Pezizomycotina</taxon>
        <taxon>Lecanoromycetes</taxon>
        <taxon>OSLEUM clade</taxon>
        <taxon>Lecanoromycetidae</taxon>
        <taxon>Lecanorales</taxon>
        <taxon>Lecanorineae</taxon>
        <taxon>Stereocaulaceae</taxon>
        <taxon>Lepraria</taxon>
    </lineage>
</organism>
<dbReference type="SMART" id="SM00827">
    <property type="entry name" value="PKS_AT"/>
    <property type="match status" value="1"/>
</dbReference>
<feature type="active site" description="Proton acceptor; for dehydratase activity" evidence="4">
    <location>
        <position position="650"/>
    </location>
</feature>
<dbReference type="InterPro" id="IPR014043">
    <property type="entry name" value="Acyl_transferase_dom"/>
</dbReference>
<keyword evidence="2" id="KW-0597">Phosphoprotein</keyword>
<feature type="region of interest" description="Disordered" evidence="5">
    <location>
        <begin position="928"/>
        <end position="966"/>
    </location>
</feature>
<feature type="compositionally biased region" description="Polar residues" evidence="5">
    <location>
        <begin position="1048"/>
        <end position="1058"/>
    </location>
</feature>
<dbReference type="PANTHER" id="PTHR43775:SF37">
    <property type="entry name" value="SI:DKEY-61P9.11"/>
    <property type="match status" value="1"/>
</dbReference>
<dbReference type="Gene3D" id="1.10.1200.10">
    <property type="entry name" value="ACP-like"/>
    <property type="match status" value="1"/>
</dbReference>
<dbReference type="InterPro" id="IPR050091">
    <property type="entry name" value="PKS_NRPS_Biosynth_Enz"/>
</dbReference>
<evidence type="ECO:0000256" key="4">
    <source>
        <dbReference type="PROSITE-ProRule" id="PRU01363"/>
    </source>
</evidence>
<dbReference type="InterPro" id="IPR042104">
    <property type="entry name" value="PKS_dehydratase_sf"/>
</dbReference>
<dbReference type="InterPro" id="IPR001227">
    <property type="entry name" value="Ac_transferase_dom_sf"/>
</dbReference>
<evidence type="ECO:0000256" key="2">
    <source>
        <dbReference type="ARBA" id="ARBA00022553"/>
    </source>
</evidence>
<gene>
    <name evidence="8" type="ORF">ABVK25_007494</name>
</gene>
<accession>A0ABR4B417</accession>
<evidence type="ECO:0000259" key="7">
    <source>
        <dbReference type="PROSITE" id="PS52019"/>
    </source>
</evidence>
<dbReference type="SUPFAM" id="SSF47336">
    <property type="entry name" value="ACP-like"/>
    <property type="match status" value="1"/>
</dbReference>
<feature type="compositionally biased region" description="Pro residues" evidence="5">
    <location>
        <begin position="1197"/>
        <end position="1206"/>
    </location>
</feature>
<feature type="region of interest" description="Disordered" evidence="5">
    <location>
        <begin position="1196"/>
        <end position="1216"/>
    </location>
</feature>
<dbReference type="Pfam" id="PF00698">
    <property type="entry name" value="Acyl_transf_1"/>
    <property type="match status" value="1"/>
</dbReference>
<dbReference type="Pfam" id="PF00975">
    <property type="entry name" value="Thioesterase"/>
    <property type="match status" value="1"/>
</dbReference>
<comment type="caution">
    <text evidence="8">The sequence shown here is derived from an EMBL/GenBank/DDBJ whole genome shotgun (WGS) entry which is preliminary data.</text>
</comment>
<evidence type="ECO:0000256" key="1">
    <source>
        <dbReference type="ARBA" id="ARBA00022450"/>
    </source>
</evidence>
<dbReference type="InterPro" id="IPR036736">
    <property type="entry name" value="ACP-like_sf"/>
</dbReference>
<dbReference type="InterPro" id="IPR029058">
    <property type="entry name" value="AB_hydrolase_fold"/>
</dbReference>
<keyword evidence="1" id="KW-0596">Phosphopantetheine</keyword>
<proteinExistence type="predicted"/>
<dbReference type="Pfam" id="PF02801">
    <property type="entry name" value="Ketoacyl-synt_C"/>
    <property type="match status" value="1"/>
</dbReference>
<dbReference type="SUPFAM" id="SSF53474">
    <property type="entry name" value="alpha/beta-Hydrolases"/>
    <property type="match status" value="1"/>
</dbReference>
<feature type="domain" description="Ketosynthase family 3 (KS3)" evidence="6">
    <location>
        <begin position="1"/>
        <end position="143"/>
    </location>
</feature>
<dbReference type="InterPro" id="IPR001031">
    <property type="entry name" value="Thioesterase"/>
</dbReference>
<feature type="domain" description="PKS/mFAS DH" evidence="7">
    <location>
        <begin position="616"/>
        <end position="922"/>
    </location>
</feature>
<protein>
    <recommendedName>
        <fullName evidence="10">Polyketide synthase</fullName>
    </recommendedName>
</protein>
<dbReference type="InterPro" id="IPR014031">
    <property type="entry name" value="Ketoacyl_synth_C"/>
</dbReference>
<dbReference type="InterPro" id="IPR049552">
    <property type="entry name" value="PKS_DH_N"/>
</dbReference>
<dbReference type="InterPro" id="IPR016039">
    <property type="entry name" value="Thiolase-like"/>
</dbReference>
<dbReference type="InterPro" id="IPR016036">
    <property type="entry name" value="Malonyl_transacylase_ACP-bd"/>
</dbReference>
<dbReference type="CDD" id="cd00833">
    <property type="entry name" value="PKS"/>
    <property type="match status" value="1"/>
</dbReference>
<sequence length="1326" mass="144967">MLYKNLLHRTGVQPSSISVVEAHGTGTQAGDTREIASLQTVFGQYHSEGHPLMVSSIKGNIGHCEAASGAAGLAKLLLMLRNRIMPKQASLTNLNPKITELEEGRLKIPKENQPWPTSKYLPRRAMLNNFGAAGSNAALLLEEHKDIQSDEQDNKSRSAYLFCISAKTQDALCKSIKEHQDFLGRESNPRLEDICYTATARRRLYEYRIATPCSSADELRAKLDQFDASKILQANVRGAVIFVFSGQGSMYAGMGKELMTTSDLFKEHIMRCDNIVRGVGCPSILSHFDDNVTTPMGEMDEIIASQCACVALEYGLGMLLMSWNIIPSYTIGHSLGEFAALTVSGALSIQDTMRIVASRAKLMTTHCTPKASGMTLCKLHSLEADAMLAESVQFSDLGVACRNSKTDCVVAGPLDHLENFEEACAEKNIKAKRLDVPYGFHSGSMDPILPSLKELGCSVKWSKPSIPIFSTVFGRLLSSDKDFDSDYFALHASRPVLFEGSIQALDSQGILDEALCVEVGPHPISLPMIRSTATSEACRCIPTLQRGTPAWTSLSAALCQMVSLTNNLDWRNVFASSNARMIDLPGYPLNGKEFKVPYQEGRPAADDSDLYPSASHTDTGIRFLPKMIPAVDGHSFETTTDLLGPLILGHNVGGTAICPASVFLELALEGARAVLDVSSTEVLVATDMRFANPLIYAPSDKPKRVRVHISDHTPYDTVHFRVTLMDDQGPKESLCCSGGMSIKDAQDLETRWIRDAALVRRQSDYLLRNEYSRTSRFQKRVLYDVVFTRVVKYSKEYQSLSELSISESSLEGIGTFKVPSVSEASYRSDVFVRWCDVLLHSAGCIANIAIGQEEIGICAHVESVEVLYDNIDFNSTFSVYCSLVDAVKGAIIADAFAVNPHGEVVGIIRGMEFKRLRLSTFQHMLRTSTPATNAPKPTHSAVKASSSSTSVSATPAAPTSIAEPSNQSVKHTLTSILCDISGSQEQDLDYNSSLDALGIDSMMQIEMTTKIRQAYPGNDLDHNTLSICENLHALEAMICSLVVNTDGTKSSGNATPSPEKSAFASDVSGTNSTRTSMSDDSVSGGPQINSIPIHTSSSGSTPLFLFHDGSGMVGQYSRIHDFDRNLHAFFDPYVFSPKAHFSSINDMATQYISHLSKTEMPSLIVGGWSFGGIVAYEASYQLTKLGFTVKGLVLIDSPPPSQPHPTPRSNNHPFRKNTDLIDEFKQNASLLGKYNPPTNSNIGTDFKVVILRSQDVIDTEKLCNVKYDWLSRQEARNEAVEGWMELLGVRARVLGVRGNHFEPFAQENVADTSAQLRKACQYIDEA</sequence>
<dbReference type="Proteomes" id="UP001590951">
    <property type="component" value="Unassembled WGS sequence"/>
</dbReference>
<dbReference type="InterPro" id="IPR020841">
    <property type="entry name" value="PKS_Beta-ketoAc_synthase_dom"/>
</dbReference>
<dbReference type="PANTHER" id="PTHR43775">
    <property type="entry name" value="FATTY ACID SYNTHASE"/>
    <property type="match status" value="1"/>
</dbReference>
<evidence type="ECO:0000313" key="8">
    <source>
        <dbReference type="EMBL" id="KAL2052335.1"/>
    </source>
</evidence>
<dbReference type="SMART" id="SM00825">
    <property type="entry name" value="PKS_KS"/>
    <property type="match status" value="1"/>
</dbReference>
<feature type="active site" description="Proton donor; for dehydratase activity" evidence="4">
    <location>
        <position position="836"/>
    </location>
</feature>
<evidence type="ECO:0008006" key="10">
    <source>
        <dbReference type="Google" id="ProtNLM"/>
    </source>
</evidence>
<dbReference type="InterPro" id="IPR009081">
    <property type="entry name" value="PP-bd_ACP"/>
</dbReference>
<dbReference type="InterPro" id="IPR016035">
    <property type="entry name" value="Acyl_Trfase/lysoPLipase"/>
</dbReference>
<feature type="region of interest" description="C-terminal hotdog fold" evidence="4">
    <location>
        <begin position="774"/>
        <end position="922"/>
    </location>
</feature>
<evidence type="ECO:0000313" key="9">
    <source>
        <dbReference type="Proteomes" id="UP001590951"/>
    </source>
</evidence>
<feature type="region of interest" description="N-terminal hotdog fold" evidence="4">
    <location>
        <begin position="616"/>
        <end position="747"/>
    </location>
</feature>
<reference evidence="8 9" key="1">
    <citation type="submission" date="2024-09" db="EMBL/GenBank/DDBJ databases">
        <title>Rethinking Asexuality: The Enigmatic Case of Functional Sexual Genes in Lepraria (Stereocaulaceae).</title>
        <authorList>
            <person name="Doellman M."/>
            <person name="Sun Y."/>
            <person name="Barcenas-Pena A."/>
            <person name="Lumbsch H.T."/>
            <person name="Grewe F."/>
        </authorList>
    </citation>
    <scope>NUCLEOTIDE SEQUENCE [LARGE SCALE GENOMIC DNA]</scope>
    <source>
        <strain evidence="8 9">Grewe 0041</strain>
    </source>
</reference>
<dbReference type="Pfam" id="PF21089">
    <property type="entry name" value="PKS_DH_N"/>
    <property type="match status" value="1"/>
</dbReference>
<feature type="region of interest" description="Disordered" evidence="5">
    <location>
        <begin position="1048"/>
        <end position="1083"/>
    </location>
</feature>
<dbReference type="PROSITE" id="PS52019">
    <property type="entry name" value="PKS_MFAS_DH"/>
    <property type="match status" value="1"/>
</dbReference>
<dbReference type="Gene3D" id="3.10.129.110">
    <property type="entry name" value="Polyketide synthase dehydratase"/>
    <property type="match status" value="1"/>
</dbReference>
<dbReference type="Gene3D" id="3.40.47.10">
    <property type="match status" value="1"/>
</dbReference>
<dbReference type="InterPro" id="IPR049900">
    <property type="entry name" value="PKS_mFAS_DH"/>
</dbReference>
<feature type="compositionally biased region" description="Polar residues" evidence="5">
    <location>
        <begin position="1067"/>
        <end position="1083"/>
    </location>
</feature>
<dbReference type="Gene3D" id="3.30.70.3290">
    <property type="match status" value="1"/>
</dbReference>
<dbReference type="Gene3D" id="3.40.50.1820">
    <property type="entry name" value="alpha/beta hydrolase"/>
    <property type="match status" value="1"/>
</dbReference>
<evidence type="ECO:0000259" key="6">
    <source>
        <dbReference type="PROSITE" id="PS52004"/>
    </source>
</evidence>
<keyword evidence="9" id="KW-1185">Reference proteome</keyword>
<dbReference type="Pfam" id="PF22621">
    <property type="entry name" value="CurL-like_PKS_C"/>
    <property type="match status" value="1"/>
</dbReference>